<gene>
    <name evidence="1" type="ORF">GCM10009688_11390</name>
</gene>
<name>A0ABN2P141_9MICC</name>
<evidence type="ECO:0000313" key="1">
    <source>
        <dbReference type="EMBL" id="GAA1908772.1"/>
    </source>
</evidence>
<dbReference type="EMBL" id="BAAALV010000002">
    <property type="protein sequence ID" value="GAA1908772.1"/>
    <property type="molecule type" value="Genomic_DNA"/>
</dbReference>
<keyword evidence="2" id="KW-1185">Reference proteome</keyword>
<organism evidence="1 2">
    <name type="scientific">Arthrobacter gandavensis</name>
    <dbReference type="NCBI Taxonomy" id="169960"/>
    <lineage>
        <taxon>Bacteria</taxon>
        <taxon>Bacillati</taxon>
        <taxon>Actinomycetota</taxon>
        <taxon>Actinomycetes</taxon>
        <taxon>Micrococcales</taxon>
        <taxon>Micrococcaceae</taxon>
        <taxon>Arthrobacter</taxon>
    </lineage>
</organism>
<reference evidence="1 2" key="1">
    <citation type="journal article" date="2019" name="Int. J. Syst. Evol. Microbiol.">
        <title>The Global Catalogue of Microorganisms (GCM) 10K type strain sequencing project: providing services to taxonomists for standard genome sequencing and annotation.</title>
        <authorList>
            <consortium name="The Broad Institute Genomics Platform"/>
            <consortium name="The Broad Institute Genome Sequencing Center for Infectious Disease"/>
            <person name="Wu L."/>
            <person name="Ma J."/>
        </authorList>
    </citation>
    <scope>NUCLEOTIDE SEQUENCE [LARGE SCALE GENOMIC DNA]</scope>
    <source>
        <strain evidence="1 2">JCM 13316</strain>
    </source>
</reference>
<comment type="caution">
    <text evidence="1">The sequence shown here is derived from an EMBL/GenBank/DDBJ whole genome shotgun (WGS) entry which is preliminary data.</text>
</comment>
<dbReference type="Proteomes" id="UP001500784">
    <property type="component" value="Unassembled WGS sequence"/>
</dbReference>
<protein>
    <submittedName>
        <fullName evidence="1">Uncharacterized protein</fullName>
    </submittedName>
</protein>
<proteinExistence type="predicted"/>
<accession>A0ABN2P141</accession>
<sequence length="869" mass="94928">MSQYLTDEPDARTAWTIVKSVGDRAKTITGGEIGRAVFARVLTYAESKLGEEVVEIGRKVLGDVSKGGILGFDDQLASIRVPDRAKELCDIAAEFSQAVDRPIVLRLDNAERLVPSDRGLMAELVDACVGPVWIVACVTPHHAAGDEIIQQVRMRGAEPHELLPLAPPAIEEWLIASHVPPARWDTIVRLSNGYPFFVADAIQLSGAGASLDGITAPNGFEALMRESWNNIPENLRAIAARLAPFVDPPSDDFLLRYLRFDVLEWAILTDSLLESGIFVRRSDGSAWFHERRRTFIWERIGDKARKHVAGKAFADVSSWVDGRSNFELWVPSATAVLVRAADMSAMGSLTQDLLALPDEGIALLWGLIEVIEPASTLAPFAEIGQVVRHAEARSGQVIDALTTMTQLEAKGLIETGEVGRTRLARSNVRQNTDYAALLGEIQLRFHATPRPRLATAAFDGFIRPVIGSFDGAMITLGKSSLVTHKDETEMLRDPSVLGSAGEPIFLGATVTVDGQQFSFTAKFPNREARDEAKRAVLAITDVTSRAQPDRVLDLPRPRLRHARYRMATKLLKLKLANTSAPTPEDIITFLDSRAHYAEALGTVSTTDEIEVLNLGRRRFIVDTRTAPDSWTWFDVATDNLRSTQDIAGFGPDIHDPLLELQLRAGGFLAGEEHIVRTVTQHGSKPSIPHPLTAVLDDIDAAGKEYNSGLRSVLFMPDAEMLEREIRAERQRLFSVVDALASVGVEGATDHQPSLLVGFWEDTDAGWVSDFGNWSACALEVDDGEGAVVVRRLPGSPFDPSAWPTLTVPSVFSDHAGATVSSWTSGFADSVISPLLGYLDRDARMMDLDTPIGRMVRSTHDIVGESDIAP</sequence>
<evidence type="ECO:0000313" key="2">
    <source>
        <dbReference type="Proteomes" id="UP001500784"/>
    </source>
</evidence>